<accession>A0A1M7Z0C1</accession>
<keyword evidence="3" id="KW-1185">Reference proteome</keyword>
<dbReference type="RefSeq" id="WP_083601743.1">
    <property type="nucleotide sequence ID" value="NZ_AP024897.1"/>
</dbReference>
<dbReference type="InterPro" id="IPR038186">
    <property type="entry name" value="CHAD_dom_sf"/>
</dbReference>
<dbReference type="Pfam" id="PF05235">
    <property type="entry name" value="CHAD"/>
    <property type="match status" value="1"/>
</dbReference>
<proteinExistence type="predicted"/>
<name>A0A1M7Z0C1_9VIBR</name>
<dbReference type="InterPro" id="IPR007899">
    <property type="entry name" value="CHAD_dom"/>
</dbReference>
<dbReference type="SMART" id="SM00880">
    <property type="entry name" value="CHAD"/>
    <property type="match status" value="1"/>
</dbReference>
<feature type="domain" description="CHAD" evidence="1">
    <location>
        <begin position="9"/>
        <end position="268"/>
    </location>
</feature>
<dbReference type="PANTHER" id="PTHR39339">
    <property type="entry name" value="SLR1444 PROTEIN"/>
    <property type="match status" value="1"/>
</dbReference>
<dbReference type="STRING" id="1117707.VQ7734_04033"/>
<dbReference type="OrthoDB" id="7058692at2"/>
<dbReference type="Gene3D" id="1.40.20.10">
    <property type="entry name" value="CHAD domain"/>
    <property type="match status" value="1"/>
</dbReference>
<reference evidence="3" key="1">
    <citation type="submission" date="2016-12" db="EMBL/GenBank/DDBJ databases">
        <authorList>
            <person name="Rodrigo-Torres L."/>
            <person name="Arahal R.D."/>
            <person name="Lucena T."/>
        </authorList>
    </citation>
    <scope>NUCLEOTIDE SEQUENCE [LARGE SCALE GENOMIC DNA]</scope>
</reference>
<sequence>MAIKQFRKHTFQIIEAMHHCHEALIGCRSEKETVHDLRVSIRRLMPVMNVLIRLEDDKQEIIDLKTHQKRCKGVFKALSAPRDLEVQIQLAASLRTLQDWPELLIQPYIDDLCEEKHQLDEGIIPVVKAMNLTESTDFVCRKMRLLSCEKPRFREILDMLHSRLEAKLRQSFVRLKELPEHFHETRIMLKKYRYHVELEVAVQGNPPEKARILKQIQDHLGDTNDLSVALQLMKAHQVDSAVVADVEQLCHSHLERSVSYLFSCEAILWD</sequence>
<gene>
    <name evidence="2" type="ORF">VQ7734_04033</name>
</gene>
<evidence type="ECO:0000259" key="1">
    <source>
        <dbReference type="SMART" id="SM00880"/>
    </source>
</evidence>
<dbReference type="AlphaFoldDB" id="A0A1M7Z0C1"/>
<dbReference type="Proteomes" id="UP000184600">
    <property type="component" value="Unassembled WGS sequence"/>
</dbReference>
<evidence type="ECO:0000313" key="2">
    <source>
        <dbReference type="EMBL" id="SHO58262.1"/>
    </source>
</evidence>
<evidence type="ECO:0000313" key="3">
    <source>
        <dbReference type="Proteomes" id="UP000184600"/>
    </source>
</evidence>
<protein>
    <submittedName>
        <fullName evidence="2">CHAD domain protein</fullName>
    </submittedName>
</protein>
<organism evidence="2 3">
    <name type="scientific">Vibrio quintilis</name>
    <dbReference type="NCBI Taxonomy" id="1117707"/>
    <lineage>
        <taxon>Bacteria</taxon>
        <taxon>Pseudomonadati</taxon>
        <taxon>Pseudomonadota</taxon>
        <taxon>Gammaproteobacteria</taxon>
        <taxon>Vibrionales</taxon>
        <taxon>Vibrionaceae</taxon>
        <taxon>Vibrio</taxon>
    </lineage>
</organism>
<dbReference type="EMBL" id="FRFG01000059">
    <property type="protein sequence ID" value="SHO58262.1"/>
    <property type="molecule type" value="Genomic_DNA"/>
</dbReference>
<dbReference type="PANTHER" id="PTHR39339:SF1">
    <property type="entry name" value="CHAD DOMAIN-CONTAINING PROTEIN"/>
    <property type="match status" value="1"/>
</dbReference>